<sequence length="161" mass="18538">MIISVHYYLKNKKDLLTQQSDETIYLRKEVSLATGVGKATIALTSSNQGHQSPQKFQAEYLEAIHNLIISANKNDIPLSLRMLVLELSEIGFSISKMQLAIHLHKLGYHYGKGERQNILHETPQNIAYRARYFRRRFENIQDSNNVPTLPKFLKVEEVICL</sequence>
<reference evidence="1 2" key="1">
    <citation type="submission" date="2021-06" db="EMBL/GenBank/DDBJ databases">
        <authorList>
            <person name="Kallberg Y."/>
            <person name="Tangrot J."/>
            <person name="Rosling A."/>
        </authorList>
    </citation>
    <scope>NUCLEOTIDE SEQUENCE [LARGE SCALE GENOMIC DNA]</scope>
    <source>
        <strain evidence="1 2">120-4 pot B 10/14</strain>
    </source>
</reference>
<keyword evidence="2" id="KW-1185">Reference proteome</keyword>
<accession>A0ABN7UQ10</accession>
<protein>
    <submittedName>
        <fullName evidence="1">9775_t:CDS:1</fullName>
    </submittedName>
</protein>
<name>A0ABN7UQ10_GIGMA</name>
<dbReference type="EMBL" id="CAJVQB010004452">
    <property type="protein sequence ID" value="CAG8636113.1"/>
    <property type="molecule type" value="Genomic_DNA"/>
</dbReference>
<evidence type="ECO:0000313" key="2">
    <source>
        <dbReference type="Proteomes" id="UP000789901"/>
    </source>
</evidence>
<gene>
    <name evidence="1" type="ORF">GMARGA_LOCUS8593</name>
</gene>
<evidence type="ECO:0000313" key="1">
    <source>
        <dbReference type="EMBL" id="CAG8636113.1"/>
    </source>
</evidence>
<organism evidence="1 2">
    <name type="scientific">Gigaspora margarita</name>
    <dbReference type="NCBI Taxonomy" id="4874"/>
    <lineage>
        <taxon>Eukaryota</taxon>
        <taxon>Fungi</taxon>
        <taxon>Fungi incertae sedis</taxon>
        <taxon>Mucoromycota</taxon>
        <taxon>Glomeromycotina</taxon>
        <taxon>Glomeromycetes</taxon>
        <taxon>Diversisporales</taxon>
        <taxon>Gigasporaceae</taxon>
        <taxon>Gigaspora</taxon>
    </lineage>
</organism>
<proteinExistence type="predicted"/>
<comment type="caution">
    <text evidence="1">The sequence shown here is derived from an EMBL/GenBank/DDBJ whole genome shotgun (WGS) entry which is preliminary data.</text>
</comment>
<dbReference type="Proteomes" id="UP000789901">
    <property type="component" value="Unassembled WGS sequence"/>
</dbReference>